<gene>
    <name evidence="1" type="ORF">AGERDE_LOCUS10524</name>
</gene>
<dbReference type="Proteomes" id="UP000789831">
    <property type="component" value="Unassembled WGS sequence"/>
</dbReference>
<proteinExistence type="predicted"/>
<accession>A0A9N9DD90</accession>
<evidence type="ECO:0000313" key="2">
    <source>
        <dbReference type="Proteomes" id="UP000789831"/>
    </source>
</evidence>
<dbReference type="AlphaFoldDB" id="A0A9N9DD90"/>
<feature type="non-terminal residue" evidence="1">
    <location>
        <position position="300"/>
    </location>
</feature>
<organism evidence="1 2">
    <name type="scientific">Ambispora gerdemannii</name>
    <dbReference type="NCBI Taxonomy" id="144530"/>
    <lineage>
        <taxon>Eukaryota</taxon>
        <taxon>Fungi</taxon>
        <taxon>Fungi incertae sedis</taxon>
        <taxon>Mucoromycota</taxon>
        <taxon>Glomeromycotina</taxon>
        <taxon>Glomeromycetes</taxon>
        <taxon>Archaeosporales</taxon>
        <taxon>Ambisporaceae</taxon>
        <taxon>Ambispora</taxon>
    </lineage>
</organism>
<sequence>GSAVICLLGEPGSKKPRGGGLEVAQFRDDFQNVLDNSLEDDIPSNILEIVNVYNDKYEYHIEDYAKITGLKNRQISRVAKYICETICYMDLTEDDPLLSGIIDFRHIPEQLKAHLIERDDNARIPETAYDNSKEKDMFRAIRTLLHRLSTTRRREDNDPIHESTWNHQIINPIVEFLTHDIELLNYQWDTGKVISSYRNLFKKDYQHIVDDRIRLMKLAKTSMTIYLNYKNEFDDSSFQSEISQFILQAHDSTPTPSLCRVLTRHSKEALVEVESDSSKNQIIERAVQKDGLVSINSQER</sequence>
<dbReference type="EMBL" id="CAJVPL010003339">
    <property type="protein sequence ID" value="CAG8630909.1"/>
    <property type="molecule type" value="Genomic_DNA"/>
</dbReference>
<evidence type="ECO:0000313" key="1">
    <source>
        <dbReference type="EMBL" id="CAG8630909.1"/>
    </source>
</evidence>
<protein>
    <submittedName>
        <fullName evidence="1">11638_t:CDS:1</fullName>
    </submittedName>
</protein>
<dbReference type="OrthoDB" id="2383603at2759"/>
<name>A0A9N9DD90_9GLOM</name>
<comment type="caution">
    <text evidence="1">The sequence shown here is derived from an EMBL/GenBank/DDBJ whole genome shotgun (WGS) entry which is preliminary data.</text>
</comment>
<keyword evidence="2" id="KW-1185">Reference proteome</keyword>
<reference evidence="1" key="1">
    <citation type="submission" date="2021-06" db="EMBL/GenBank/DDBJ databases">
        <authorList>
            <person name="Kallberg Y."/>
            <person name="Tangrot J."/>
            <person name="Rosling A."/>
        </authorList>
    </citation>
    <scope>NUCLEOTIDE SEQUENCE</scope>
    <source>
        <strain evidence="1">MT106</strain>
    </source>
</reference>